<dbReference type="AlphaFoldDB" id="A0A1H9T7C1"/>
<dbReference type="EMBL" id="FOGZ01000019">
    <property type="protein sequence ID" value="SER93071.1"/>
    <property type="molecule type" value="Genomic_DNA"/>
</dbReference>
<reference evidence="5 6" key="1">
    <citation type="submission" date="2016-10" db="EMBL/GenBank/DDBJ databases">
        <authorList>
            <person name="de Groot N.N."/>
        </authorList>
    </citation>
    <scope>NUCLEOTIDE SEQUENCE [LARGE SCALE GENOMIC DNA]</scope>
    <source>
        <strain evidence="5 6">DSM 16859</strain>
    </source>
</reference>
<sequence length="450" mass="48375">MPVTQDRDQDIIDAVHAALPQTLDDLRDMISIASVSSQAQHGEDVNRMADTLVGLIKLLGWDDVRLIQAGGKPAVLAHWPAPEGKPTVCLYSHYDVQPTGEVALWQTEPFVAVQRGERLYGRGTADDKGGLGLHLAALRAFDGKPPVGVTLLFEGEEEIGSPTLDALLAAHRDELEADAYLICDCGNWDVGQPAFTTSLRGVVDCVVEVRSLDHAIHSGEYGGVVPDALTALCRLLATLHDERGNVAVKGLVSGRAAEQLDYPEERLRAETGLLEGVQFIGDDSPVDRMWMKPSLSIIGLDTTPIALSSNVLIASARARISLRIAPGDTQENARDRLFEHLRVNAPWGVQVNCSNAEANNPSQLPFEGPICEQAFSAYTRAWGVEPVLTGTGGSIGMIASFQQAFPQATILGTAVSDPHSRMHGIDESLHLGDWSKGAIAEALLLDRLAR</sequence>
<evidence type="ECO:0000256" key="1">
    <source>
        <dbReference type="ARBA" id="ARBA00022670"/>
    </source>
</evidence>
<dbReference type="Gene3D" id="3.40.630.10">
    <property type="entry name" value="Zn peptidases"/>
    <property type="match status" value="1"/>
</dbReference>
<dbReference type="PANTHER" id="PTHR43270">
    <property type="entry name" value="BETA-ALA-HIS DIPEPTIDASE"/>
    <property type="match status" value="1"/>
</dbReference>
<keyword evidence="2" id="KW-0479">Metal-binding</keyword>
<accession>A0A1H9T7C1</accession>
<evidence type="ECO:0000256" key="3">
    <source>
        <dbReference type="ARBA" id="ARBA00022801"/>
    </source>
</evidence>
<keyword evidence="1" id="KW-0645">Protease</keyword>
<protein>
    <submittedName>
        <fullName evidence="5">Acetylornithine deacetylase/Succinyl-diaminopimelate desuccinylase</fullName>
    </submittedName>
</protein>
<evidence type="ECO:0000256" key="2">
    <source>
        <dbReference type="ARBA" id="ARBA00022723"/>
    </source>
</evidence>
<dbReference type="InterPro" id="IPR002933">
    <property type="entry name" value="Peptidase_M20"/>
</dbReference>
<dbReference type="InterPro" id="IPR011650">
    <property type="entry name" value="Peptidase_M20_dimer"/>
</dbReference>
<dbReference type="Pfam" id="PF01546">
    <property type="entry name" value="Peptidase_M20"/>
    <property type="match status" value="1"/>
</dbReference>
<feature type="domain" description="Peptidase M20 dimerisation" evidence="4">
    <location>
        <begin position="199"/>
        <end position="347"/>
    </location>
</feature>
<dbReference type="GO" id="GO:0046872">
    <property type="term" value="F:metal ion binding"/>
    <property type="evidence" value="ECO:0007669"/>
    <property type="project" value="UniProtKB-KW"/>
</dbReference>
<dbReference type="GO" id="GO:0008233">
    <property type="term" value="F:peptidase activity"/>
    <property type="evidence" value="ECO:0007669"/>
    <property type="project" value="UniProtKB-KW"/>
</dbReference>
<dbReference type="Gene3D" id="3.30.70.360">
    <property type="match status" value="1"/>
</dbReference>
<dbReference type="PANTHER" id="PTHR43270:SF12">
    <property type="entry name" value="SUCCINYL-DIAMINOPIMELATE DESUCCINYLASE"/>
    <property type="match status" value="1"/>
</dbReference>
<dbReference type="Proteomes" id="UP000198815">
    <property type="component" value="Unassembled WGS sequence"/>
</dbReference>
<evidence type="ECO:0000313" key="6">
    <source>
        <dbReference type="Proteomes" id="UP000198815"/>
    </source>
</evidence>
<dbReference type="InterPro" id="IPR051458">
    <property type="entry name" value="Cyt/Met_Dipeptidase"/>
</dbReference>
<gene>
    <name evidence="5" type="ORF">SAMN05443377_11945</name>
</gene>
<keyword evidence="3" id="KW-0378">Hydrolase</keyword>
<dbReference type="NCBIfam" id="NF005914">
    <property type="entry name" value="PRK07907.1"/>
    <property type="match status" value="1"/>
</dbReference>
<name>A0A1H9T7C1_9ACTN</name>
<dbReference type="GO" id="GO:0006508">
    <property type="term" value="P:proteolysis"/>
    <property type="evidence" value="ECO:0007669"/>
    <property type="project" value="UniProtKB-KW"/>
</dbReference>
<keyword evidence="6" id="KW-1185">Reference proteome</keyword>
<organism evidence="5 6">
    <name type="scientific">Propionibacterium cyclohexanicum</name>
    <dbReference type="NCBI Taxonomy" id="64702"/>
    <lineage>
        <taxon>Bacteria</taxon>
        <taxon>Bacillati</taxon>
        <taxon>Actinomycetota</taxon>
        <taxon>Actinomycetes</taxon>
        <taxon>Propionibacteriales</taxon>
        <taxon>Propionibacteriaceae</taxon>
        <taxon>Propionibacterium</taxon>
    </lineage>
</organism>
<dbReference type="STRING" id="64702.SAMN05443377_11945"/>
<evidence type="ECO:0000259" key="4">
    <source>
        <dbReference type="Pfam" id="PF07687"/>
    </source>
</evidence>
<evidence type="ECO:0000313" key="5">
    <source>
        <dbReference type="EMBL" id="SER93071.1"/>
    </source>
</evidence>
<dbReference type="Pfam" id="PF07687">
    <property type="entry name" value="M20_dimer"/>
    <property type="match status" value="1"/>
</dbReference>
<proteinExistence type="predicted"/>
<dbReference type="SUPFAM" id="SSF53187">
    <property type="entry name" value="Zn-dependent exopeptidases"/>
    <property type="match status" value="1"/>
</dbReference>